<keyword evidence="3 4" id="KW-0408">Iron</keyword>
<gene>
    <name evidence="6" type="ORF">HYN69_11700</name>
</gene>
<sequence length="144" mass="15855">MEGRKVDDPAACHHVHRAERVEFPGPGLRRHGFPFTDEQVNDGKRSYNSACSTCHGNTLANGTMGPHLAGQVFDAKWKDKTVADLFTYSRDHMTPSRPHSLPDETYAAITAYILRMNGNEPGDQPLLTDPDALANQQILVPSAD</sequence>
<dbReference type="GO" id="GO:0009055">
    <property type="term" value="F:electron transfer activity"/>
    <property type="evidence" value="ECO:0007669"/>
    <property type="project" value="InterPro"/>
</dbReference>
<reference evidence="6 7" key="1">
    <citation type="submission" date="2018-04" db="EMBL/GenBank/DDBJ databases">
        <title>Genome sequencing of Gemmobacter.</title>
        <authorList>
            <person name="Yi H."/>
            <person name="Baek M.-G."/>
        </authorList>
    </citation>
    <scope>NUCLEOTIDE SEQUENCE [LARGE SCALE GENOMIC DNA]</scope>
    <source>
        <strain evidence="6 7">HYN0069</strain>
    </source>
</reference>
<keyword evidence="1 4" id="KW-0349">Heme</keyword>
<accession>A0A2S0UMN9</accession>
<dbReference type="EMBL" id="CP028918">
    <property type="protein sequence ID" value="AWB49075.1"/>
    <property type="molecule type" value="Genomic_DNA"/>
</dbReference>
<evidence type="ECO:0000256" key="1">
    <source>
        <dbReference type="ARBA" id="ARBA00022617"/>
    </source>
</evidence>
<feature type="domain" description="Cytochrome c" evidence="5">
    <location>
        <begin position="38"/>
        <end position="117"/>
    </location>
</feature>
<name>A0A2S0UMN9_9RHOB</name>
<dbReference type="GO" id="GO:0046872">
    <property type="term" value="F:metal ion binding"/>
    <property type="evidence" value="ECO:0007669"/>
    <property type="project" value="UniProtKB-KW"/>
</dbReference>
<dbReference type="InterPro" id="IPR036909">
    <property type="entry name" value="Cyt_c-like_dom_sf"/>
</dbReference>
<evidence type="ECO:0000256" key="3">
    <source>
        <dbReference type="ARBA" id="ARBA00023004"/>
    </source>
</evidence>
<organism evidence="6 7">
    <name type="scientific">Paragemmobacter aquarius</name>
    <dbReference type="NCBI Taxonomy" id="2169400"/>
    <lineage>
        <taxon>Bacteria</taxon>
        <taxon>Pseudomonadati</taxon>
        <taxon>Pseudomonadota</taxon>
        <taxon>Alphaproteobacteria</taxon>
        <taxon>Rhodobacterales</taxon>
        <taxon>Paracoccaceae</taxon>
        <taxon>Paragemmobacter</taxon>
    </lineage>
</organism>
<dbReference type="Gene3D" id="1.10.760.10">
    <property type="entry name" value="Cytochrome c-like domain"/>
    <property type="match status" value="1"/>
</dbReference>
<evidence type="ECO:0000256" key="4">
    <source>
        <dbReference type="PROSITE-ProRule" id="PRU00433"/>
    </source>
</evidence>
<dbReference type="KEGG" id="geh:HYN69_11700"/>
<proteinExistence type="predicted"/>
<protein>
    <recommendedName>
        <fullName evidence="5">Cytochrome c domain-containing protein</fullName>
    </recommendedName>
</protein>
<dbReference type="InterPro" id="IPR009056">
    <property type="entry name" value="Cyt_c-like_dom"/>
</dbReference>
<dbReference type="Pfam" id="PF13442">
    <property type="entry name" value="Cytochrome_CBB3"/>
    <property type="match status" value="1"/>
</dbReference>
<dbReference type="SUPFAM" id="SSF46626">
    <property type="entry name" value="Cytochrome c"/>
    <property type="match status" value="1"/>
</dbReference>
<evidence type="ECO:0000313" key="7">
    <source>
        <dbReference type="Proteomes" id="UP000244496"/>
    </source>
</evidence>
<evidence type="ECO:0000256" key="2">
    <source>
        <dbReference type="ARBA" id="ARBA00022723"/>
    </source>
</evidence>
<dbReference type="Proteomes" id="UP000244496">
    <property type="component" value="Chromosome"/>
</dbReference>
<evidence type="ECO:0000313" key="6">
    <source>
        <dbReference type="EMBL" id="AWB49075.1"/>
    </source>
</evidence>
<keyword evidence="7" id="KW-1185">Reference proteome</keyword>
<dbReference type="PROSITE" id="PS51007">
    <property type="entry name" value="CYTC"/>
    <property type="match status" value="1"/>
</dbReference>
<dbReference type="AlphaFoldDB" id="A0A2S0UMN9"/>
<evidence type="ECO:0000259" key="5">
    <source>
        <dbReference type="PROSITE" id="PS51007"/>
    </source>
</evidence>
<dbReference type="GO" id="GO:0020037">
    <property type="term" value="F:heme binding"/>
    <property type="evidence" value="ECO:0007669"/>
    <property type="project" value="InterPro"/>
</dbReference>
<keyword evidence="2 4" id="KW-0479">Metal-binding</keyword>